<evidence type="ECO:0000256" key="4">
    <source>
        <dbReference type="ARBA" id="ARBA00022989"/>
    </source>
</evidence>
<evidence type="ECO:0000259" key="7">
    <source>
        <dbReference type="PROSITE" id="PS50262"/>
    </source>
</evidence>
<sequence length="381" mass="43494">MEEVDPDAAGVVEVVGETPGNQTGYGAYFNVTAQLCMDFALPLYGYMMPILLVVTVISNTLIILVLSKRHMRTPTNIVLMTMALADLFTMIFPAPWLFYLYTLGNYVRPISPTSACYAYAIMMEILPNLFHTASIWLTLALALQRYIYVCHPTTARTWCTIPRVLWAIFSIFLLSVLHQGTNALSRNFVSAPHREGCLVTEAYWVEFLTPEVYYSVYYWFRVAFVHTLPCLFLVILNVLLFSALKKAERKRKNLLKDNRKNESRKMRDSQSTTCMLIVVVSVFLVVEIPLAVLTFLHILQSVYTSVLIVEYEVANCLILFSNFFIAVSYPINFAIYCGMSRQFRETFSDLFMRRDASEIVDTTTTMVNGTRTNLESNETVL</sequence>
<name>A0A7R9FTK3_9CRUS</name>
<dbReference type="InterPro" id="IPR000276">
    <property type="entry name" value="GPCR_Rhodpsn"/>
</dbReference>
<evidence type="ECO:0000256" key="3">
    <source>
        <dbReference type="ARBA" id="ARBA00022692"/>
    </source>
</evidence>
<dbReference type="EMBL" id="LR907185">
    <property type="protein sequence ID" value="CAD7254063.1"/>
    <property type="molecule type" value="Genomic_DNA"/>
</dbReference>
<keyword evidence="3 6" id="KW-0812">Transmembrane</keyword>
<feature type="transmembrane region" description="Helical" evidence="6">
    <location>
        <begin position="43"/>
        <end position="65"/>
    </location>
</feature>
<evidence type="ECO:0000313" key="9">
    <source>
        <dbReference type="Proteomes" id="UP000677054"/>
    </source>
</evidence>
<feature type="domain" description="G-protein coupled receptors family 1 profile" evidence="7">
    <location>
        <begin position="58"/>
        <end position="336"/>
    </location>
</feature>
<gene>
    <name evidence="8" type="ORF">DSTB1V02_LOCUS13809</name>
</gene>
<dbReference type="AlphaFoldDB" id="A0A7R9FTK3"/>
<dbReference type="OrthoDB" id="5962323at2759"/>
<comment type="subcellular location">
    <subcellularLocation>
        <location evidence="1">Membrane</location>
    </subcellularLocation>
</comment>
<accession>A0A7R9FTK3</accession>
<dbReference type="PROSITE" id="PS50262">
    <property type="entry name" value="G_PROTEIN_RECEP_F1_2"/>
    <property type="match status" value="1"/>
</dbReference>
<dbReference type="GO" id="GO:0008528">
    <property type="term" value="F:G protein-coupled peptide receptor activity"/>
    <property type="evidence" value="ECO:0007669"/>
    <property type="project" value="InterPro"/>
</dbReference>
<keyword evidence="9" id="KW-1185">Reference proteome</keyword>
<feature type="transmembrane region" description="Helical" evidence="6">
    <location>
        <begin position="118"/>
        <end position="143"/>
    </location>
</feature>
<comment type="similarity">
    <text evidence="2">Belongs to the G-protein coupled receptor 1 family.</text>
</comment>
<dbReference type="PANTHER" id="PTHR47023">
    <property type="entry name" value="SEX PEPTIDE RECEPTOR"/>
    <property type="match status" value="1"/>
</dbReference>
<feature type="transmembrane region" description="Helical" evidence="6">
    <location>
        <begin position="218"/>
        <end position="244"/>
    </location>
</feature>
<feature type="transmembrane region" description="Helical" evidence="6">
    <location>
        <begin position="274"/>
        <end position="298"/>
    </location>
</feature>
<dbReference type="SUPFAM" id="SSF81321">
    <property type="entry name" value="Family A G protein-coupled receptor-like"/>
    <property type="match status" value="1"/>
</dbReference>
<feature type="transmembrane region" description="Helical" evidence="6">
    <location>
        <begin position="77"/>
        <end position="98"/>
    </location>
</feature>
<dbReference type="CDD" id="cd14978">
    <property type="entry name" value="7tmA_FMRFamide_R-like"/>
    <property type="match status" value="1"/>
</dbReference>
<feature type="transmembrane region" description="Helical" evidence="6">
    <location>
        <begin position="164"/>
        <end position="181"/>
    </location>
</feature>
<dbReference type="InterPro" id="IPR017452">
    <property type="entry name" value="GPCR_Rhodpsn_7TM"/>
</dbReference>
<evidence type="ECO:0000313" key="8">
    <source>
        <dbReference type="EMBL" id="CAD7254063.1"/>
    </source>
</evidence>
<dbReference type="EMBL" id="CAJPEV010007668">
    <property type="protein sequence ID" value="CAG0904877.1"/>
    <property type="molecule type" value="Genomic_DNA"/>
</dbReference>
<dbReference type="Gene3D" id="1.20.1070.10">
    <property type="entry name" value="Rhodopsin 7-helix transmembrane proteins"/>
    <property type="match status" value="1"/>
</dbReference>
<evidence type="ECO:0000256" key="2">
    <source>
        <dbReference type="ARBA" id="ARBA00010663"/>
    </source>
</evidence>
<dbReference type="InterPro" id="IPR019427">
    <property type="entry name" value="7TM_GPCR_serpentine_rcpt_Srw"/>
</dbReference>
<dbReference type="GO" id="GO:0016020">
    <property type="term" value="C:membrane"/>
    <property type="evidence" value="ECO:0007669"/>
    <property type="project" value="UniProtKB-SubCell"/>
</dbReference>
<organism evidence="8">
    <name type="scientific">Darwinula stevensoni</name>
    <dbReference type="NCBI Taxonomy" id="69355"/>
    <lineage>
        <taxon>Eukaryota</taxon>
        <taxon>Metazoa</taxon>
        <taxon>Ecdysozoa</taxon>
        <taxon>Arthropoda</taxon>
        <taxon>Crustacea</taxon>
        <taxon>Oligostraca</taxon>
        <taxon>Ostracoda</taxon>
        <taxon>Podocopa</taxon>
        <taxon>Podocopida</taxon>
        <taxon>Darwinulocopina</taxon>
        <taxon>Darwinuloidea</taxon>
        <taxon>Darwinulidae</taxon>
        <taxon>Darwinula</taxon>
    </lineage>
</organism>
<evidence type="ECO:0000256" key="5">
    <source>
        <dbReference type="ARBA" id="ARBA00023136"/>
    </source>
</evidence>
<dbReference type="PANTHER" id="PTHR47023:SF1">
    <property type="entry name" value="SEX PEPTIDE RECEPTOR"/>
    <property type="match status" value="1"/>
</dbReference>
<evidence type="ECO:0000256" key="1">
    <source>
        <dbReference type="ARBA" id="ARBA00004370"/>
    </source>
</evidence>
<dbReference type="Pfam" id="PF10324">
    <property type="entry name" value="7TM_GPCR_Srw"/>
    <property type="match status" value="1"/>
</dbReference>
<feature type="transmembrane region" description="Helical" evidence="6">
    <location>
        <begin position="318"/>
        <end position="338"/>
    </location>
</feature>
<proteinExistence type="inferred from homology"/>
<dbReference type="Proteomes" id="UP000677054">
    <property type="component" value="Unassembled WGS sequence"/>
</dbReference>
<keyword evidence="4 6" id="KW-1133">Transmembrane helix</keyword>
<reference evidence="8" key="1">
    <citation type="submission" date="2020-11" db="EMBL/GenBank/DDBJ databases">
        <authorList>
            <person name="Tran Van P."/>
        </authorList>
    </citation>
    <scope>NUCLEOTIDE SEQUENCE</scope>
</reference>
<protein>
    <recommendedName>
        <fullName evidence="7">G-protein coupled receptors family 1 profile domain-containing protein</fullName>
    </recommendedName>
</protein>
<dbReference type="InterPro" id="IPR053071">
    <property type="entry name" value="GPCR1-related_rcpt"/>
</dbReference>
<keyword evidence="5 6" id="KW-0472">Membrane</keyword>
<dbReference type="PRINTS" id="PR00237">
    <property type="entry name" value="GPCRRHODOPSN"/>
</dbReference>
<evidence type="ECO:0000256" key="6">
    <source>
        <dbReference type="SAM" id="Phobius"/>
    </source>
</evidence>